<dbReference type="AlphaFoldDB" id="X1QNS5"/>
<evidence type="ECO:0000256" key="1">
    <source>
        <dbReference type="ARBA" id="ARBA00022598"/>
    </source>
</evidence>
<dbReference type="Gene3D" id="3.40.50.720">
    <property type="entry name" value="NAD(P)-binding Rossmann-like Domain"/>
    <property type="match status" value="1"/>
</dbReference>
<evidence type="ECO:0000256" key="2">
    <source>
        <dbReference type="ARBA" id="ARBA00022741"/>
    </source>
</evidence>
<dbReference type="SMART" id="SM00881">
    <property type="entry name" value="CoA_binding"/>
    <property type="match status" value="1"/>
</dbReference>
<name>X1QNS5_9ZZZZ</name>
<dbReference type="InterPro" id="IPR016102">
    <property type="entry name" value="Succinyl-CoA_synth-like"/>
</dbReference>
<dbReference type="Gene3D" id="3.40.50.261">
    <property type="entry name" value="Succinyl-CoA synthetase domains"/>
    <property type="match status" value="1"/>
</dbReference>
<organism evidence="5">
    <name type="scientific">marine sediment metagenome</name>
    <dbReference type="NCBI Taxonomy" id="412755"/>
    <lineage>
        <taxon>unclassified sequences</taxon>
        <taxon>metagenomes</taxon>
        <taxon>ecological metagenomes</taxon>
    </lineage>
</organism>
<keyword evidence="2" id="KW-0547">Nucleotide-binding</keyword>
<reference evidence="5" key="1">
    <citation type="journal article" date="2014" name="Front. Microbiol.">
        <title>High frequency of phylogenetically diverse reductive dehalogenase-homologous genes in deep subseafloor sedimentary metagenomes.</title>
        <authorList>
            <person name="Kawai M."/>
            <person name="Futagami T."/>
            <person name="Toyoda A."/>
            <person name="Takaki Y."/>
            <person name="Nishi S."/>
            <person name="Hori S."/>
            <person name="Arai W."/>
            <person name="Tsubouchi T."/>
            <person name="Morono Y."/>
            <person name="Uchiyama I."/>
            <person name="Ito T."/>
            <person name="Fujiyama A."/>
            <person name="Inagaki F."/>
            <person name="Takami H."/>
        </authorList>
    </citation>
    <scope>NUCLEOTIDE SEQUENCE</scope>
    <source>
        <strain evidence="5">Expedition CK06-06</strain>
    </source>
</reference>
<protein>
    <recommendedName>
        <fullName evidence="4">CoA-binding domain-containing protein</fullName>
    </recommendedName>
</protein>
<dbReference type="InterPro" id="IPR003781">
    <property type="entry name" value="CoA-bd"/>
</dbReference>
<dbReference type="GO" id="GO:0005524">
    <property type="term" value="F:ATP binding"/>
    <property type="evidence" value="ECO:0007669"/>
    <property type="project" value="UniProtKB-KW"/>
</dbReference>
<proteinExistence type="predicted"/>
<feature type="domain" description="CoA-binding" evidence="4">
    <location>
        <begin position="10"/>
        <end position="105"/>
    </location>
</feature>
<dbReference type="EMBL" id="BARV01024178">
    <property type="protein sequence ID" value="GAI44914.1"/>
    <property type="molecule type" value="Genomic_DNA"/>
</dbReference>
<evidence type="ECO:0000313" key="5">
    <source>
        <dbReference type="EMBL" id="GAI44914.1"/>
    </source>
</evidence>
<evidence type="ECO:0000259" key="4">
    <source>
        <dbReference type="SMART" id="SM00881"/>
    </source>
</evidence>
<keyword evidence="1" id="KW-0436">Ligase</keyword>
<accession>X1QNS5</accession>
<gene>
    <name evidence="5" type="ORF">S06H3_39513</name>
</gene>
<keyword evidence="3" id="KW-0067">ATP-binding</keyword>
<dbReference type="PANTHER" id="PTHR43334">
    <property type="entry name" value="ACETATE--COA LIGASE [ADP-FORMING]"/>
    <property type="match status" value="1"/>
</dbReference>
<evidence type="ECO:0000256" key="3">
    <source>
        <dbReference type="ARBA" id="ARBA00022840"/>
    </source>
</evidence>
<dbReference type="PANTHER" id="PTHR43334:SF1">
    <property type="entry name" value="3-HYDROXYPROPIONATE--COA LIGASE [ADP-FORMING]"/>
    <property type="match status" value="1"/>
</dbReference>
<dbReference type="SUPFAM" id="SSF52210">
    <property type="entry name" value="Succinyl-CoA synthetase domains"/>
    <property type="match status" value="1"/>
</dbReference>
<dbReference type="Pfam" id="PF13380">
    <property type="entry name" value="CoA_binding_2"/>
    <property type="match status" value="1"/>
</dbReference>
<comment type="caution">
    <text evidence="5">The sequence shown here is derived from an EMBL/GenBank/DDBJ whole genome shotgun (WGS) entry which is preliminary data.</text>
</comment>
<dbReference type="InterPro" id="IPR036291">
    <property type="entry name" value="NAD(P)-bd_dom_sf"/>
</dbReference>
<dbReference type="SUPFAM" id="SSF51735">
    <property type="entry name" value="NAD(P)-binding Rossmann-fold domains"/>
    <property type="match status" value="1"/>
</dbReference>
<dbReference type="InterPro" id="IPR051538">
    <property type="entry name" value="Acyl-CoA_Synth/Transferase"/>
</dbReference>
<sequence length="185" mass="19241">MDLIEQLNHIFYPRAIAVVGASDNSKKVGFMCVKSLLEAGFSGKIYPVNPDLSELFGLKGYPSVTAIPGEVDLAIIAIPAQLTIPVVEDCVAKGVKGTIMLTSGFKELGTQIGLELQDRIRDVADKGGMKIVGPNCLGVVNPQVNLNATFGVELGLINPGSVAVAAQSGAVSQYIADALTSNNVG</sequence>
<dbReference type="GO" id="GO:0016874">
    <property type="term" value="F:ligase activity"/>
    <property type="evidence" value="ECO:0007669"/>
    <property type="project" value="UniProtKB-KW"/>
</dbReference>
<feature type="non-terminal residue" evidence="5">
    <location>
        <position position="185"/>
    </location>
</feature>